<dbReference type="InterPro" id="IPR029063">
    <property type="entry name" value="SAM-dependent_MTases_sf"/>
</dbReference>
<dbReference type="InterPro" id="IPR010743">
    <property type="entry name" value="Methionine_synth_MetW"/>
</dbReference>
<evidence type="ECO:0000313" key="1">
    <source>
        <dbReference type="EMBL" id="UYP45693.1"/>
    </source>
</evidence>
<dbReference type="Proteomes" id="UP001208689">
    <property type="component" value="Chromosome"/>
</dbReference>
<reference evidence="1" key="1">
    <citation type="submission" date="2022-09" db="EMBL/GenBank/DDBJ databases">
        <title>Actin cytoskeleton and complex cell architecture in an #Asgard archaeon.</title>
        <authorList>
            <person name="Ponce Toledo R.I."/>
            <person name="Schleper C."/>
            <person name="Rodrigues Oliveira T."/>
            <person name="Wollweber F."/>
            <person name="Xu J."/>
            <person name="Rittmann S."/>
            <person name="Klingl A."/>
            <person name="Pilhofer M."/>
        </authorList>
    </citation>
    <scope>NUCLEOTIDE SEQUENCE</scope>
    <source>
        <strain evidence="1">B-35</strain>
    </source>
</reference>
<evidence type="ECO:0000313" key="2">
    <source>
        <dbReference type="Proteomes" id="UP001208689"/>
    </source>
</evidence>
<dbReference type="Gene3D" id="3.40.50.150">
    <property type="entry name" value="Vaccinia Virus protein VP39"/>
    <property type="match status" value="1"/>
</dbReference>
<accession>A0ABY6HQR9</accession>
<dbReference type="CDD" id="cd02440">
    <property type="entry name" value="AdoMet_MTases"/>
    <property type="match status" value="1"/>
</dbReference>
<keyword evidence="2" id="KW-1185">Reference proteome</keyword>
<dbReference type="NCBIfam" id="TIGR02081">
    <property type="entry name" value="metW"/>
    <property type="match status" value="1"/>
</dbReference>
<protein>
    <recommendedName>
        <fullName evidence="3">Methionine biosynthesis protein MetW</fullName>
    </recommendedName>
</protein>
<gene>
    <name evidence="1" type="ORF">NEF87_001978</name>
</gene>
<name>A0ABY6HQR9_9ARCH</name>
<proteinExistence type="predicted"/>
<sequence length="194" mass="22417">MNSEYRSIADIIPESSKVLDLGCGDGTLLECLRREKKIVGTGIEISPKGVQNSISKGLSVIQGDLEEIIPNYSNNLFDFCILAQTLQELRNSDRVIQEMLRISKFTIIAFNNIVHFRNRLKILFQGKLPQTKELQYDWMNTNIMFLSVKDFEEYCFKKKIIIASKKFFSKDKIIKKWPNLRAKSCIFVINNIVD</sequence>
<dbReference type="EMBL" id="CP104013">
    <property type="protein sequence ID" value="UYP45693.1"/>
    <property type="molecule type" value="Genomic_DNA"/>
</dbReference>
<dbReference type="Pfam" id="PF07021">
    <property type="entry name" value="MetW"/>
    <property type="match status" value="1"/>
</dbReference>
<organism evidence="1 2">
    <name type="scientific">Candidatus Lokiarchaeum ossiferum</name>
    <dbReference type="NCBI Taxonomy" id="2951803"/>
    <lineage>
        <taxon>Archaea</taxon>
        <taxon>Promethearchaeati</taxon>
        <taxon>Promethearchaeota</taxon>
        <taxon>Promethearchaeia</taxon>
        <taxon>Promethearchaeales</taxon>
        <taxon>Promethearchaeaceae</taxon>
        <taxon>Candidatus Lokiarchaeum</taxon>
    </lineage>
</organism>
<evidence type="ECO:0008006" key="3">
    <source>
        <dbReference type="Google" id="ProtNLM"/>
    </source>
</evidence>
<dbReference type="SUPFAM" id="SSF53335">
    <property type="entry name" value="S-adenosyl-L-methionine-dependent methyltransferases"/>
    <property type="match status" value="1"/>
</dbReference>